<dbReference type="Proteomes" id="UP000614334">
    <property type="component" value="Unassembled WGS sequence"/>
</dbReference>
<proteinExistence type="predicted"/>
<evidence type="ECO:0000313" key="2">
    <source>
        <dbReference type="Proteomes" id="UP000614334"/>
    </source>
</evidence>
<reference evidence="1" key="1">
    <citation type="submission" date="2020-09" db="EMBL/GenBank/DDBJ databases">
        <title>Comparative genome analyses of four rice-infecting Rhizoctonia solani isolates reveal extensive enrichment of homogalacturonan modification genes.</title>
        <authorList>
            <person name="Lee D.-Y."/>
            <person name="Jeon J."/>
            <person name="Kim K.-T."/>
            <person name="Cheong K."/>
            <person name="Song H."/>
            <person name="Choi G."/>
            <person name="Ko J."/>
            <person name="Opiyo S.O."/>
            <person name="Zuo S."/>
            <person name="Madhav S."/>
            <person name="Lee Y.-H."/>
            <person name="Wang G.-L."/>
        </authorList>
    </citation>
    <scope>NUCLEOTIDE SEQUENCE</scope>
    <source>
        <strain evidence="1">AG1-IA B2</strain>
    </source>
</reference>
<dbReference type="AlphaFoldDB" id="A0A8H7I646"/>
<sequence>MPHRQYPGNLRHDMANSRSPLINWQQGLITFPEQAQIASEEEANPNPLADLLEQYHKFAKVFGKEEFKALPRIGIMTLPLT</sequence>
<name>A0A8H7I646_9AGAM</name>
<protein>
    <submittedName>
        <fullName evidence="1">Uncharacterized protein</fullName>
    </submittedName>
</protein>
<dbReference type="EMBL" id="JACYCF010000027">
    <property type="protein sequence ID" value="KAF8749462.1"/>
    <property type="molecule type" value="Genomic_DNA"/>
</dbReference>
<organism evidence="1 2">
    <name type="scientific">Rhizoctonia solani</name>
    <dbReference type="NCBI Taxonomy" id="456999"/>
    <lineage>
        <taxon>Eukaryota</taxon>
        <taxon>Fungi</taxon>
        <taxon>Dikarya</taxon>
        <taxon>Basidiomycota</taxon>
        <taxon>Agaricomycotina</taxon>
        <taxon>Agaricomycetes</taxon>
        <taxon>Cantharellales</taxon>
        <taxon>Ceratobasidiaceae</taxon>
        <taxon>Rhizoctonia</taxon>
    </lineage>
</organism>
<evidence type="ECO:0000313" key="1">
    <source>
        <dbReference type="EMBL" id="KAF8749462.1"/>
    </source>
</evidence>
<gene>
    <name evidence="1" type="ORF">RHS01_09969</name>
</gene>
<comment type="caution">
    <text evidence="1">The sequence shown here is derived from an EMBL/GenBank/DDBJ whole genome shotgun (WGS) entry which is preliminary data.</text>
</comment>
<accession>A0A8H7I646</accession>